<evidence type="ECO:0000256" key="5">
    <source>
        <dbReference type="ARBA" id="ARBA00022989"/>
    </source>
</evidence>
<evidence type="ECO:0000256" key="6">
    <source>
        <dbReference type="ARBA" id="ARBA00023136"/>
    </source>
</evidence>
<dbReference type="Pfam" id="PF03600">
    <property type="entry name" value="CitMHS"/>
    <property type="match status" value="1"/>
</dbReference>
<evidence type="ECO:0000256" key="7">
    <source>
        <dbReference type="SAM" id="Phobius"/>
    </source>
</evidence>
<organism evidence="9">
    <name type="scientific">Salpingoeca punica</name>
    <dbReference type="NCBI Taxonomy" id="1924735"/>
    <lineage>
        <taxon>Eukaryota</taxon>
        <taxon>Choanoflagellata</taxon>
        <taxon>Craspedida</taxon>
        <taxon>Salpingoecidae</taxon>
        <taxon>Salpingoeca</taxon>
    </lineage>
</organism>
<name>A0A1D8RAH0_9EUKA</name>
<feature type="transmembrane region" description="Helical" evidence="7">
    <location>
        <begin position="145"/>
        <end position="178"/>
    </location>
</feature>
<dbReference type="PANTHER" id="PTHR43302:SF5">
    <property type="entry name" value="TRANSPORTER ARSB-RELATED"/>
    <property type="match status" value="1"/>
</dbReference>
<keyword evidence="4 7" id="KW-0812">Transmembrane</keyword>
<protein>
    <submittedName>
        <fullName evidence="9">Pink-eyed dilution-like 1</fullName>
    </submittedName>
</protein>
<feature type="non-terminal residue" evidence="9">
    <location>
        <position position="1"/>
    </location>
</feature>
<dbReference type="InterPro" id="IPR004680">
    <property type="entry name" value="Cit_transptr-like_dom"/>
</dbReference>
<evidence type="ECO:0000313" key="9">
    <source>
        <dbReference type="EMBL" id="AOW69299.1"/>
    </source>
</evidence>
<keyword evidence="5 7" id="KW-1133">Transmembrane helix</keyword>
<accession>A0A1D8RAH0</accession>
<comment type="subcellular location">
    <subcellularLocation>
        <location evidence="1">Cell membrane</location>
        <topology evidence="1">Multi-pass membrane protein</topology>
    </subcellularLocation>
</comment>
<evidence type="ECO:0000256" key="2">
    <source>
        <dbReference type="ARBA" id="ARBA00022448"/>
    </source>
</evidence>
<dbReference type="EMBL" id="KU821772">
    <property type="protein sequence ID" value="AOW69299.1"/>
    <property type="molecule type" value="mRNA"/>
</dbReference>
<keyword evidence="2" id="KW-0813">Transport</keyword>
<feature type="domain" description="Citrate transporter-like" evidence="8">
    <location>
        <begin position="70"/>
        <end position="254"/>
    </location>
</feature>
<feature type="transmembrane region" description="Helical" evidence="7">
    <location>
        <begin position="190"/>
        <end position="209"/>
    </location>
</feature>
<evidence type="ECO:0000256" key="1">
    <source>
        <dbReference type="ARBA" id="ARBA00004651"/>
    </source>
</evidence>
<dbReference type="GO" id="GO:0055085">
    <property type="term" value="P:transmembrane transport"/>
    <property type="evidence" value="ECO:0007669"/>
    <property type="project" value="InterPro"/>
</dbReference>
<dbReference type="AlphaFoldDB" id="A0A1D8RAH0"/>
<evidence type="ECO:0000256" key="3">
    <source>
        <dbReference type="ARBA" id="ARBA00022475"/>
    </source>
</evidence>
<proteinExistence type="evidence at transcript level"/>
<feature type="transmembrane region" description="Helical" evidence="7">
    <location>
        <begin position="12"/>
        <end position="34"/>
    </location>
</feature>
<keyword evidence="6 7" id="KW-0472">Membrane</keyword>
<evidence type="ECO:0000256" key="4">
    <source>
        <dbReference type="ARBA" id="ARBA00022692"/>
    </source>
</evidence>
<sequence length="272" mass="29805">THTHTHADMADGGTLAIFVLVIAAVILCVIWPPAIPLHRLLGLQSSQQHGHLRQRLVWLLREHLPEKVHVAYYMVPFLGVLLMLAAQRMTFSEVLDGLKGDEHVKPYSVITLFFAVSYMAITLDLTGVFAYIALRTSSLSGGSGLRLFVIVFLMSSIAALVTSNDIVVLTLTPIILYLAKVTRSNPLPYLLAEFYAANIFSAAILIGNPTNILVAQAFKLDFLGYSRQMGLPAIATGIVVFVLLFLKFRSELQPLRLPEVDPYTMLSDGAGG</sequence>
<dbReference type="PANTHER" id="PTHR43302">
    <property type="entry name" value="TRANSPORTER ARSB-RELATED"/>
    <property type="match status" value="1"/>
</dbReference>
<feature type="transmembrane region" description="Helical" evidence="7">
    <location>
        <begin position="229"/>
        <end position="246"/>
    </location>
</feature>
<evidence type="ECO:0000259" key="8">
    <source>
        <dbReference type="Pfam" id="PF03600"/>
    </source>
</evidence>
<feature type="non-terminal residue" evidence="9">
    <location>
        <position position="272"/>
    </location>
</feature>
<feature type="transmembrane region" description="Helical" evidence="7">
    <location>
        <begin position="107"/>
        <end position="133"/>
    </location>
</feature>
<keyword evidence="3" id="KW-1003">Cell membrane</keyword>
<reference evidence="9" key="1">
    <citation type="journal article" date="2016" name="Mol. Biol. Evol.">
        <title>The Evolution of Silicon Transport in Eukaryotes.</title>
        <authorList>
            <person name="Marron A.O."/>
            <person name="Ratcliffe S."/>
            <person name="Wheeler G.L."/>
            <person name="Goldstein R.E."/>
            <person name="King N."/>
            <person name="Not F."/>
            <person name="de Vargas C."/>
            <person name="Richter D.J."/>
        </authorList>
    </citation>
    <scope>NUCLEOTIDE SEQUENCE</scope>
    <source>
        <strain evidence="9">ATCC 50788</strain>
    </source>
</reference>
<dbReference type="GO" id="GO:0005886">
    <property type="term" value="C:plasma membrane"/>
    <property type="evidence" value="ECO:0007669"/>
    <property type="project" value="UniProtKB-SubCell"/>
</dbReference>
<feature type="transmembrane region" description="Helical" evidence="7">
    <location>
        <begin position="70"/>
        <end position="86"/>
    </location>
</feature>